<dbReference type="SUPFAM" id="SSF58113">
    <property type="entry name" value="Apolipoprotein A-I"/>
    <property type="match status" value="1"/>
</dbReference>
<feature type="compositionally biased region" description="Basic and acidic residues" evidence="6">
    <location>
        <begin position="60"/>
        <end position="70"/>
    </location>
</feature>
<reference evidence="9" key="1">
    <citation type="submission" date="2016-07" db="EMBL/GenBank/DDBJ databases">
        <title>Multiple horizontal gene transfer events from other fungi enriched the ability of initially mycotrophic Trichoderma (Ascomycota) to feed on dead plant biomass.</title>
        <authorList>
            <consortium name="DOE Joint Genome Institute"/>
            <person name="Atanasova L."/>
            <person name="Chenthamara K."/>
            <person name="Zhang J."/>
            <person name="Grujic M."/>
            <person name="Henrissat B."/>
            <person name="Kuo A."/>
            <person name="Aerts A."/>
            <person name="Salamov A."/>
            <person name="Lipzen A."/>
            <person name="Labutti K."/>
            <person name="Barry K."/>
            <person name="Miao Y."/>
            <person name="Rahimi M.J."/>
            <person name="Shen Q."/>
            <person name="Grigoriev I.V."/>
            <person name="Kubicek C.P."/>
            <person name="Druzhinina I.S."/>
        </authorList>
    </citation>
    <scope>NUCLEOTIDE SEQUENCE [LARGE SCALE GENOMIC DNA]</scope>
    <source>
        <strain evidence="9">TUCIM 6016</strain>
    </source>
</reference>
<keyword evidence="9" id="KW-1185">Reference proteome</keyword>
<evidence type="ECO:0000256" key="3">
    <source>
        <dbReference type="ARBA" id="ARBA00023163"/>
    </source>
</evidence>
<evidence type="ECO:0000313" key="9">
    <source>
        <dbReference type="Proteomes" id="UP000241546"/>
    </source>
</evidence>
<dbReference type="Pfam" id="PF04082">
    <property type="entry name" value="Fungal_trans"/>
    <property type="match status" value="1"/>
</dbReference>
<keyword evidence="2" id="KW-0805">Transcription regulation</keyword>
<accession>A0A2T4B7A3</accession>
<dbReference type="SMART" id="SM00066">
    <property type="entry name" value="GAL4"/>
    <property type="match status" value="1"/>
</dbReference>
<dbReference type="RefSeq" id="XP_024748532.1">
    <property type="nucleotide sequence ID" value="XM_024897313.1"/>
</dbReference>
<feature type="compositionally biased region" description="Acidic residues" evidence="6">
    <location>
        <begin position="773"/>
        <end position="785"/>
    </location>
</feature>
<dbReference type="EMBL" id="KZ680215">
    <property type="protein sequence ID" value="PTB65212.1"/>
    <property type="molecule type" value="Genomic_DNA"/>
</dbReference>
<dbReference type="PANTHER" id="PTHR47424">
    <property type="entry name" value="REGULATORY PROTEIN GAL4"/>
    <property type="match status" value="1"/>
</dbReference>
<dbReference type="GO" id="GO:0005634">
    <property type="term" value="C:nucleus"/>
    <property type="evidence" value="ECO:0007669"/>
    <property type="project" value="TreeGrafter"/>
</dbReference>
<evidence type="ECO:0000259" key="7">
    <source>
        <dbReference type="PROSITE" id="PS50048"/>
    </source>
</evidence>
<dbReference type="Gene3D" id="1.20.120.20">
    <property type="entry name" value="Apolipoprotein"/>
    <property type="match status" value="1"/>
</dbReference>
<dbReference type="Gene3D" id="4.10.240.10">
    <property type="entry name" value="Zn(2)-C6 fungal-type DNA-binding domain"/>
    <property type="match status" value="1"/>
</dbReference>
<dbReference type="CDD" id="cd12148">
    <property type="entry name" value="fungal_TF_MHR"/>
    <property type="match status" value="1"/>
</dbReference>
<keyword evidence="1" id="KW-0479">Metal-binding</keyword>
<dbReference type="AlphaFoldDB" id="A0A2T4B7A3"/>
<keyword evidence="5" id="KW-0175">Coiled coil</keyword>
<dbReference type="SMART" id="SM00906">
    <property type="entry name" value="Fungal_trans"/>
    <property type="match status" value="1"/>
</dbReference>
<feature type="coiled-coil region" evidence="5">
    <location>
        <begin position="1060"/>
        <end position="1087"/>
    </location>
</feature>
<evidence type="ECO:0000256" key="2">
    <source>
        <dbReference type="ARBA" id="ARBA00023015"/>
    </source>
</evidence>
<feature type="region of interest" description="Disordered" evidence="6">
    <location>
        <begin position="716"/>
        <end position="785"/>
    </location>
</feature>
<dbReference type="GO" id="GO:0000435">
    <property type="term" value="P:positive regulation of transcription from RNA polymerase II promoter by galactose"/>
    <property type="evidence" value="ECO:0007669"/>
    <property type="project" value="TreeGrafter"/>
</dbReference>
<dbReference type="GO" id="GO:0008270">
    <property type="term" value="F:zinc ion binding"/>
    <property type="evidence" value="ECO:0007669"/>
    <property type="project" value="InterPro"/>
</dbReference>
<gene>
    <name evidence="8" type="ORF">BBK36DRAFT_1204515</name>
</gene>
<evidence type="ECO:0000256" key="6">
    <source>
        <dbReference type="SAM" id="MobiDB-lite"/>
    </source>
</evidence>
<dbReference type="PROSITE" id="PS50048">
    <property type="entry name" value="ZN2_CY6_FUNGAL_2"/>
    <property type="match status" value="1"/>
</dbReference>
<feature type="compositionally biased region" description="Polar residues" evidence="6">
    <location>
        <begin position="71"/>
        <end position="82"/>
    </location>
</feature>
<keyword evidence="4" id="KW-0539">Nucleus</keyword>
<dbReference type="InterPro" id="IPR001138">
    <property type="entry name" value="Zn2Cys6_DnaBD"/>
</dbReference>
<feature type="region of interest" description="Disordered" evidence="6">
    <location>
        <begin position="986"/>
        <end position="1021"/>
    </location>
</feature>
<dbReference type="PANTHER" id="PTHR47424:SF9">
    <property type="entry name" value="TAH-2"/>
    <property type="match status" value="1"/>
</dbReference>
<evidence type="ECO:0000256" key="5">
    <source>
        <dbReference type="SAM" id="Coils"/>
    </source>
</evidence>
<dbReference type="GO" id="GO:0000981">
    <property type="term" value="F:DNA-binding transcription factor activity, RNA polymerase II-specific"/>
    <property type="evidence" value="ECO:0007669"/>
    <property type="project" value="InterPro"/>
</dbReference>
<dbReference type="GO" id="GO:0006351">
    <property type="term" value="P:DNA-templated transcription"/>
    <property type="evidence" value="ECO:0007669"/>
    <property type="project" value="InterPro"/>
</dbReference>
<evidence type="ECO:0000256" key="4">
    <source>
        <dbReference type="ARBA" id="ARBA00023242"/>
    </source>
</evidence>
<feature type="compositionally biased region" description="Basic and acidic residues" evidence="6">
    <location>
        <begin position="84"/>
        <end position="94"/>
    </location>
</feature>
<dbReference type="Proteomes" id="UP000241546">
    <property type="component" value="Unassembled WGS sequence"/>
</dbReference>
<keyword evidence="3" id="KW-0804">Transcription</keyword>
<evidence type="ECO:0000256" key="1">
    <source>
        <dbReference type="ARBA" id="ARBA00022723"/>
    </source>
</evidence>
<evidence type="ECO:0000313" key="8">
    <source>
        <dbReference type="EMBL" id="PTB65212.1"/>
    </source>
</evidence>
<feature type="region of interest" description="Disordered" evidence="6">
    <location>
        <begin position="56"/>
        <end position="94"/>
    </location>
</feature>
<sequence length="1178" mass="130708">MPRHKGSEKRTRIAKACILCQTHKTKCDGLCPCGQCIKRERASTCSYSSHRRLYGRQRPWPKEADTDVSKKSPNGTIKVESSSPDDRLDRGSTEQDGIHIAIPKVPSTMRDTKGRAMYIGDCAALSFLRNIQELIQGEQELADVAKEISSFSVLAEAPPTDGESVLAYSNANLKDLEDLVQVFFSATCGMLDIINRGTVDTLLSRWINGNISVTSSSAAILYLVLAFAAQMRSGSAQDSHRSRSFFYHGRRIALLELTEYPTMETVQAFTLISLYMLGGCRRDGGYLNLGTAISAAKALGYHRPESTFVQCLEERGMRKRIWRSLCVFDILFCAMVGRAPMTSAMDSAEEDFDDDEQRPDPKHPDKCQQLGLYESARAISILKQTLLEIYTKRSAPLGLLERLSSKLRRMGTELPFEIRSISPAAFSEHKCPKTRQLIIRNATVACNYYFSMMLLARPFLIACLRAKYSKSPTTQGSEVRGGEESSEVDRSVKYGAMTSFDTALKTIQLLHELHVAGVLYNNMPLAVGWTFVSALTVCAAYFGCLGDARECELAICRANQILQHFMPHNPQAKHYELILKRLSRVALSCISGADDQPHDNSTVFWSDLFRLTPAHLHQLKQEEESCDASSGMGEGQEGLAMVDGECASPAEVGLTTQDAAPLEASVGDIFHFPDGAYKDFSNLTLMTEGLFPEQRDFALDIHFSLTHRLTSTTNRIRTMSTSRVANDADESTQPFSPPGHDHILQRLSEVAADRDDGEDNGNGDVGDMRNNDNDDETTMSDSSDGDAEVVDINMAYHNNAVSWNDDSNHKQRADGIHLDIFFDGASNTCLFKLYCPVLHKGSKAKGQKHTIFLFIHPESVRDITLNHGRPSGSSISKPGRQTLSFSMTQYPSLVVPKGYVLETKEQSKGALNVMLALAKATQFTVHLNNSNLNTPPKKSRLELIARLFSPNSASDRPLTNERCANLGSLYAGRGGEIVDLDKATEELSDEADAPPPSYAGPAQGQPSKNKRRRIESDIDKGKSPAVHNDLFSYIRSSFDSMENRICARIEDMAVQIKTQLDGFGNRLDGFESRLKQLEDTVSDALDNDRDPSASIQDEINEQLDDCITGIKAETEEVFKSIDDRFDETMERLEQEVNERIERLEEDVKDSTVEIVESSLKRKLTNASLRVDGSVFLDL</sequence>
<name>A0A2T4B7A3_9HYPO</name>
<feature type="domain" description="Zn(2)-C6 fungal-type" evidence="7">
    <location>
        <begin position="16"/>
        <end position="47"/>
    </location>
</feature>
<dbReference type="InterPro" id="IPR036864">
    <property type="entry name" value="Zn2-C6_fun-type_DNA-bd_sf"/>
</dbReference>
<dbReference type="GeneID" id="36605431"/>
<feature type="coiled-coil region" evidence="5">
    <location>
        <begin position="1126"/>
        <end position="1160"/>
    </location>
</feature>
<dbReference type="CDD" id="cd00067">
    <property type="entry name" value="GAL4"/>
    <property type="match status" value="1"/>
</dbReference>
<dbReference type="InterPro" id="IPR051127">
    <property type="entry name" value="Fungal_SecMet_Regulators"/>
</dbReference>
<dbReference type="OrthoDB" id="47007at2759"/>
<protein>
    <recommendedName>
        <fullName evidence="7">Zn(2)-C6 fungal-type domain-containing protein</fullName>
    </recommendedName>
</protein>
<dbReference type="InterPro" id="IPR007219">
    <property type="entry name" value="XnlR_reg_dom"/>
</dbReference>
<dbReference type="SUPFAM" id="SSF57701">
    <property type="entry name" value="Zn2/Cys6 DNA-binding domain"/>
    <property type="match status" value="1"/>
</dbReference>
<feature type="compositionally biased region" description="Acidic residues" evidence="6">
    <location>
        <begin position="347"/>
        <end position="357"/>
    </location>
</feature>
<dbReference type="GO" id="GO:0000978">
    <property type="term" value="F:RNA polymerase II cis-regulatory region sequence-specific DNA binding"/>
    <property type="evidence" value="ECO:0007669"/>
    <property type="project" value="TreeGrafter"/>
</dbReference>
<feature type="region of interest" description="Disordered" evidence="6">
    <location>
        <begin position="345"/>
        <end position="366"/>
    </location>
</feature>
<organism evidence="8 9">
    <name type="scientific">Trichoderma citrinoviride</name>
    <dbReference type="NCBI Taxonomy" id="58853"/>
    <lineage>
        <taxon>Eukaryota</taxon>
        <taxon>Fungi</taxon>
        <taxon>Dikarya</taxon>
        <taxon>Ascomycota</taxon>
        <taxon>Pezizomycotina</taxon>
        <taxon>Sordariomycetes</taxon>
        <taxon>Hypocreomycetidae</taxon>
        <taxon>Hypocreales</taxon>
        <taxon>Hypocreaceae</taxon>
        <taxon>Trichoderma</taxon>
    </lineage>
</organism>
<proteinExistence type="predicted"/>